<dbReference type="AlphaFoldDB" id="A0A9Q1QD06"/>
<comment type="caution">
    <text evidence="2">The sequence shown here is derived from an EMBL/GenBank/DDBJ whole genome shotgun (WGS) entry which is preliminary data.</text>
</comment>
<evidence type="ECO:0000256" key="1">
    <source>
        <dbReference type="SAM" id="MobiDB-lite"/>
    </source>
</evidence>
<accession>A0A9Q1QD06</accession>
<organism evidence="2 3">
    <name type="scientific">Carnegiea gigantea</name>
    <dbReference type="NCBI Taxonomy" id="171969"/>
    <lineage>
        <taxon>Eukaryota</taxon>
        <taxon>Viridiplantae</taxon>
        <taxon>Streptophyta</taxon>
        <taxon>Embryophyta</taxon>
        <taxon>Tracheophyta</taxon>
        <taxon>Spermatophyta</taxon>
        <taxon>Magnoliopsida</taxon>
        <taxon>eudicotyledons</taxon>
        <taxon>Gunneridae</taxon>
        <taxon>Pentapetalae</taxon>
        <taxon>Caryophyllales</taxon>
        <taxon>Cactineae</taxon>
        <taxon>Cactaceae</taxon>
        <taxon>Cactoideae</taxon>
        <taxon>Echinocereeae</taxon>
        <taxon>Carnegiea</taxon>
    </lineage>
</organism>
<dbReference type="EMBL" id="JAKOGI010000284">
    <property type="protein sequence ID" value="KAJ8437728.1"/>
    <property type="molecule type" value="Genomic_DNA"/>
</dbReference>
<feature type="region of interest" description="Disordered" evidence="1">
    <location>
        <begin position="1"/>
        <end position="22"/>
    </location>
</feature>
<dbReference type="Proteomes" id="UP001153076">
    <property type="component" value="Unassembled WGS sequence"/>
</dbReference>
<evidence type="ECO:0000313" key="3">
    <source>
        <dbReference type="Proteomes" id="UP001153076"/>
    </source>
</evidence>
<gene>
    <name evidence="2" type="ORF">Cgig2_009442</name>
</gene>
<reference evidence="2" key="1">
    <citation type="submission" date="2022-04" db="EMBL/GenBank/DDBJ databases">
        <title>Carnegiea gigantea Genome sequencing and assembly v2.</title>
        <authorList>
            <person name="Copetti D."/>
            <person name="Sanderson M.J."/>
            <person name="Burquez A."/>
            <person name="Wojciechowski M.F."/>
        </authorList>
    </citation>
    <scope>NUCLEOTIDE SEQUENCE</scope>
    <source>
        <strain evidence="2">SGP5-SGP5p</strain>
        <tissue evidence="2">Aerial part</tissue>
    </source>
</reference>
<sequence>MEKHHRVEATNMAPHLKEDQRGSLLNSSTVRGDFQLHDSVSIIVKEIIIEHIVSILEDGCLGTSLIYSIKVNVMKVNVVVTHSIDKVVSHKSRNNGDSVVQGVDGLRQPRFGSSELVVSQQPEMEIFSDNAKGRLASSHRIIGKREESDKGVTFLNSGDNSHGITSCNFLETREDALAFNATSSPIPNHIYKEPCILLSPLLPGLVLEIGPNIGPPA</sequence>
<protein>
    <submittedName>
        <fullName evidence="2">Uncharacterized protein</fullName>
    </submittedName>
</protein>
<name>A0A9Q1QD06_9CARY</name>
<keyword evidence="3" id="KW-1185">Reference proteome</keyword>
<evidence type="ECO:0000313" key="2">
    <source>
        <dbReference type="EMBL" id="KAJ8437728.1"/>
    </source>
</evidence>
<proteinExistence type="predicted"/>